<feature type="domain" description="Radical SAM core" evidence="6">
    <location>
        <begin position="120"/>
        <end position="284"/>
    </location>
</feature>
<comment type="cofactor">
    <cofactor evidence="1">
        <name>[4Fe-4S] cluster</name>
        <dbReference type="ChEBI" id="CHEBI:49883"/>
    </cofactor>
</comment>
<dbReference type="GO" id="GO:0051536">
    <property type="term" value="F:iron-sulfur cluster binding"/>
    <property type="evidence" value="ECO:0007669"/>
    <property type="project" value="UniProtKB-KW"/>
</dbReference>
<dbReference type="Pfam" id="PF04055">
    <property type="entry name" value="Radical_SAM"/>
    <property type="match status" value="1"/>
</dbReference>
<dbReference type="InterPro" id="IPR007197">
    <property type="entry name" value="rSAM"/>
</dbReference>
<dbReference type="Gene3D" id="3.20.20.70">
    <property type="entry name" value="Aldolase class I"/>
    <property type="match status" value="1"/>
</dbReference>
<evidence type="ECO:0000256" key="4">
    <source>
        <dbReference type="ARBA" id="ARBA00023004"/>
    </source>
</evidence>
<evidence type="ECO:0000256" key="3">
    <source>
        <dbReference type="ARBA" id="ARBA00022723"/>
    </source>
</evidence>
<evidence type="ECO:0000256" key="5">
    <source>
        <dbReference type="ARBA" id="ARBA00023014"/>
    </source>
</evidence>
<organism evidence="7 8">
    <name type="scientific">Enterobacter cloacae</name>
    <dbReference type="NCBI Taxonomy" id="550"/>
    <lineage>
        <taxon>Bacteria</taxon>
        <taxon>Pseudomonadati</taxon>
        <taxon>Pseudomonadota</taxon>
        <taxon>Gammaproteobacteria</taxon>
        <taxon>Enterobacterales</taxon>
        <taxon>Enterobacteriaceae</taxon>
        <taxon>Enterobacter</taxon>
        <taxon>Enterobacter cloacae complex</taxon>
    </lineage>
</organism>
<dbReference type="GO" id="GO:0046872">
    <property type="term" value="F:metal ion binding"/>
    <property type="evidence" value="ECO:0007669"/>
    <property type="project" value="UniProtKB-KW"/>
</dbReference>
<dbReference type="InterPro" id="IPR013785">
    <property type="entry name" value="Aldolase_TIM"/>
</dbReference>
<evidence type="ECO:0000313" key="7">
    <source>
        <dbReference type="EMBL" id="CZU44741.1"/>
    </source>
</evidence>
<dbReference type="AlphaFoldDB" id="A0A144CFM3"/>
<keyword evidence="3" id="KW-0479">Metal-binding</keyword>
<dbReference type="InterPro" id="IPR050377">
    <property type="entry name" value="Radical_SAM_PqqE_MftC-like"/>
</dbReference>
<evidence type="ECO:0000256" key="1">
    <source>
        <dbReference type="ARBA" id="ARBA00001966"/>
    </source>
</evidence>
<dbReference type="CDD" id="cd01335">
    <property type="entry name" value="Radical_SAM"/>
    <property type="match status" value="1"/>
</dbReference>
<dbReference type="RefSeq" id="WP_063143045.1">
    <property type="nucleotide sequence ID" value="NZ_FJXR01000002.1"/>
</dbReference>
<reference evidence="7 8" key="1">
    <citation type="submission" date="2016-03" db="EMBL/GenBank/DDBJ databases">
        <authorList>
            <consortium name="Pathogen Informatics"/>
        </authorList>
    </citation>
    <scope>NUCLEOTIDE SEQUENCE [LARGE SCALE GENOMIC DNA]</scope>
    <source>
        <strain evidence="8">e1252</strain>
    </source>
</reference>
<sequence>MNTICTDDTLFLSTQAESIWHLKAALFGKVAVELNEIAADSIVFLTSGKTIPLSAFPPVRAIICTKNSPNVDALIAQVETPVIVVSEETVFSEGDVITISERGRIHRLFRASSQNNAFLVTEVCNNLCVMCPQPPKPESAINQGDTEQRILKTLALIDDKHFPAALCITGGEPTMLNEGLLHIIEAISERNQQTLIHLLTNGRYLSHEDYTARLAQKSNHHLLAGIPLFGHVSEIHDYVVQCEGAFNQTMAGLLNCYKHGIDIELRVVLNKVTVKYLTALAEFISRNLFFVKHVALMGMENMGYAKLNREAVFIDPWEYKDTLSATIEIFQFYGIDVRVFNLPLCIVNEDTQAYCKQSISDFKNSWSPVCASCMKRDACCGFFSSSTDKFWLSNHISPFVTDQERKHPSFGG</sequence>
<dbReference type="SFLD" id="SFLDG01103">
    <property type="entry name" value="Uncharacterised_Radical_SAM_Su"/>
    <property type="match status" value="1"/>
</dbReference>
<dbReference type="PANTHER" id="PTHR11228:SF34">
    <property type="entry name" value="TUNGSTEN-CONTAINING ALDEHYDE FERREDOXIN OXIDOREDUCTASE COFACTOR MODIFYING PROTEIN"/>
    <property type="match status" value="1"/>
</dbReference>
<keyword evidence="2" id="KW-0949">S-adenosyl-L-methionine</keyword>
<dbReference type="NCBIfam" id="TIGR03977">
    <property type="entry name" value="rSAM_pair_HxsC"/>
    <property type="match status" value="1"/>
</dbReference>
<evidence type="ECO:0000259" key="6">
    <source>
        <dbReference type="Pfam" id="PF04055"/>
    </source>
</evidence>
<evidence type="ECO:0000313" key="8">
    <source>
        <dbReference type="Proteomes" id="UP000076008"/>
    </source>
</evidence>
<name>A0A144CFM3_ENTCL</name>
<dbReference type="PANTHER" id="PTHR11228">
    <property type="entry name" value="RADICAL SAM DOMAIN PROTEIN"/>
    <property type="match status" value="1"/>
</dbReference>
<evidence type="ECO:0000256" key="2">
    <source>
        <dbReference type="ARBA" id="ARBA00022691"/>
    </source>
</evidence>
<dbReference type="Proteomes" id="UP000076008">
    <property type="component" value="Unassembled WGS sequence"/>
</dbReference>
<dbReference type="EMBL" id="FJXR01000002">
    <property type="protein sequence ID" value="CZU44741.1"/>
    <property type="molecule type" value="Genomic_DNA"/>
</dbReference>
<dbReference type="SFLD" id="SFLDG01067">
    <property type="entry name" value="SPASM/twitch_domain_containing"/>
    <property type="match status" value="1"/>
</dbReference>
<accession>A0A144CFM3</accession>
<keyword evidence="4" id="KW-0408">Iron</keyword>
<dbReference type="SUPFAM" id="SSF102114">
    <property type="entry name" value="Radical SAM enzymes"/>
    <property type="match status" value="1"/>
</dbReference>
<dbReference type="SFLD" id="SFLDS00029">
    <property type="entry name" value="Radical_SAM"/>
    <property type="match status" value="1"/>
</dbReference>
<gene>
    <name evidence="7" type="ORF">SAMEA2273318_00555</name>
</gene>
<dbReference type="InterPro" id="IPR024032">
    <property type="entry name" value="rSAM_paired_HxsC"/>
</dbReference>
<keyword evidence="5" id="KW-0411">Iron-sulfur</keyword>
<dbReference type="InterPro" id="IPR058240">
    <property type="entry name" value="rSAM_sf"/>
</dbReference>
<protein>
    <submittedName>
        <fullName evidence="7">Radical SAM protein</fullName>
    </submittedName>
</protein>
<proteinExistence type="predicted"/>
<dbReference type="GO" id="GO:0003824">
    <property type="term" value="F:catalytic activity"/>
    <property type="evidence" value="ECO:0007669"/>
    <property type="project" value="InterPro"/>
</dbReference>